<gene>
    <name evidence="1" type="ORF">L1987_13092</name>
</gene>
<dbReference type="Proteomes" id="UP001056120">
    <property type="component" value="Linkage Group LG04"/>
</dbReference>
<dbReference type="EMBL" id="CM042021">
    <property type="protein sequence ID" value="KAI3819266.1"/>
    <property type="molecule type" value="Genomic_DNA"/>
</dbReference>
<evidence type="ECO:0000313" key="1">
    <source>
        <dbReference type="EMBL" id="KAI3819266.1"/>
    </source>
</evidence>
<evidence type="ECO:0000313" key="2">
    <source>
        <dbReference type="Proteomes" id="UP001056120"/>
    </source>
</evidence>
<proteinExistence type="predicted"/>
<keyword evidence="2" id="KW-1185">Reference proteome</keyword>
<name>A0ACB9JHR8_9ASTR</name>
<protein>
    <submittedName>
        <fullName evidence="1">Uncharacterized protein</fullName>
    </submittedName>
</protein>
<accession>A0ACB9JHR8</accession>
<comment type="caution">
    <text evidence="1">The sequence shown here is derived from an EMBL/GenBank/DDBJ whole genome shotgun (WGS) entry which is preliminary data.</text>
</comment>
<reference evidence="1 2" key="2">
    <citation type="journal article" date="2022" name="Mol. Ecol. Resour.">
        <title>The genomes of chicory, endive, great burdock and yacon provide insights into Asteraceae paleo-polyploidization history and plant inulin production.</title>
        <authorList>
            <person name="Fan W."/>
            <person name="Wang S."/>
            <person name="Wang H."/>
            <person name="Wang A."/>
            <person name="Jiang F."/>
            <person name="Liu H."/>
            <person name="Zhao H."/>
            <person name="Xu D."/>
            <person name="Zhang Y."/>
        </authorList>
    </citation>
    <scope>NUCLEOTIDE SEQUENCE [LARGE SCALE GENOMIC DNA]</scope>
    <source>
        <strain evidence="2">cv. Yunnan</strain>
        <tissue evidence="1">Leaves</tissue>
    </source>
</reference>
<reference evidence="2" key="1">
    <citation type="journal article" date="2022" name="Mol. Ecol. Resour.">
        <title>The genomes of chicory, endive, great burdock and yacon provide insights into Asteraceae palaeo-polyploidization history and plant inulin production.</title>
        <authorList>
            <person name="Fan W."/>
            <person name="Wang S."/>
            <person name="Wang H."/>
            <person name="Wang A."/>
            <person name="Jiang F."/>
            <person name="Liu H."/>
            <person name="Zhao H."/>
            <person name="Xu D."/>
            <person name="Zhang Y."/>
        </authorList>
    </citation>
    <scope>NUCLEOTIDE SEQUENCE [LARGE SCALE GENOMIC DNA]</scope>
    <source>
        <strain evidence="2">cv. Yunnan</strain>
    </source>
</reference>
<organism evidence="1 2">
    <name type="scientific">Smallanthus sonchifolius</name>
    <dbReference type="NCBI Taxonomy" id="185202"/>
    <lineage>
        <taxon>Eukaryota</taxon>
        <taxon>Viridiplantae</taxon>
        <taxon>Streptophyta</taxon>
        <taxon>Embryophyta</taxon>
        <taxon>Tracheophyta</taxon>
        <taxon>Spermatophyta</taxon>
        <taxon>Magnoliopsida</taxon>
        <taxon>eudicotyledons</taxon>
        <taxon>Gunneridae</taxon>
        <taxon>Pentapetalae</taxon>
        <taxon>asterids</taxon>
        <taxon>campanulids</taxon>
        <taxon>Asterales</taxon>
        <taxon>Asteraceae</taxon>
        <taxon>Asteroideae</taxon>
        <taxon>Heliantheae alliance</taxon>
        <taxon>Millerieae</taxon>
        <taxon>Smallanthus</taxon>
    </lineage>
</organism>
<sequence>MARYDMSGIRVNLREIPDENGEVKHGNCGLVLVSKITASASEIVSTLTTMYLIRGGKMSELVGAILVGERTYGKGLIQSVFELHDGSGVVVTVGKYVTPNHLDINGNGIDPDYKKSPGEAFIQLMEDELVLMVESKNLTLSYSSASSIEEELKRESNAESDNYSYENCERGSRAQ</sequence>